<feature type="domain" description="DUF2231" evidence="2">
    <location>
        <begin position="47"/>
        <end position="169"/>
    </location>
</feature>
<reference evidence="3 4" key="1">
    <citation type="submission" date="2014-06" db="EMBL/GenBank/DDBJ databases">
        <title>Saccharopolyspora rectivirgula DSM-43113 Genome sequencing.</title>
        <authorList>
            <person name="Barrera C."/>
            <person name="Millon L."/>
            <person name="Rognon B."/>
            <person name="Zaugg C."/>
            <person name="Monod M."/>
        </authorList>
    </citation>
    <scope>NUCLEOTIDE SEQUENCE [LARGE SCALE GENOMIC DNA]</scope>
    <source>
        <strain evidence="3 4">DSM 43113</strain>
    </source>
</reference>
<sequence length="174" mass="18246">MFVRDLLNRAERVDTFDQQSAAAARLVRRILGKSPGISGLLRGSWLGHPVHPLAVTVPIGAWVSAPVLELAFDQPETARRVVGFGLLATVPAITAGLADLAGLGTAQRRVAALHALSNGLSASCFLIAYVRRSRHGHPAGRLWAGLGLATVSIGGALGGHLSYAQGAGVYRWQD</sequence>
<keyword evidence="1" id="KW-1133">Transmembrane helix</keyword>
<accession>A0A073AVW4</accession>
<keyword evidence="1" id="KW-0812">Transmembrane</keyword>
<dbReference type="Proteomes" id="UP000031419">
    <property type="component" value="Unassembled WGS sequence"/>
</dbReference>
<dbReference type="AlphaFoldDB" id="A0A073AVW4"/>
<feature type="transmembrane region" description="Helical" evidence="1">
    <location>
        <begin position="142"/>
        <end position="163"/>
    </location>
</feature>
<dbReference type="InterPro" id="IPR019251">
    <property type="entry name" value="DUF2231_TM"/>
</dbReference>
<dbReference type="OrthoDB" id="9795104at2"/>
<protein>
    <submittedName>
        <fullName evidence="3">Membrane protein</fullName>
    </submittedName>
</protein>
<dbReference type="eggNOG" id="COG4244">
    <property type="taxonomic scope" value="Bacteria"/>
</dbReference>
<feature type="transmembrane region" description="Helical" evidence="1">
    <location>
        <begin position="110"/>
        <end position="130"/>
    </location>
</feature>
<dbReference type="STRING" id="28042.GU90_13350"/>
<evidence type="ECO:0000256" key="1">
    <source>
        <dbReference type="SAM" id="Phobius"/>
    </source>
</evidence>
<feature type="transmembrane region" description="Helical" evidence="1">
    <location>
        <begin position="84"/>
        <end position="104"/>
    </location>
</feature>
<evidence type="ECO:0000259" key="2">
    <source>
        <dbReference type="Pfam" id="PF09990"/>
    </source>
</evidence>
<organism evidence="3 4">
    <name type="scientific">Saccharopolyspora rectivirgula</name>
    <dbReference type="NCBI Taxonomy" id="28042"/>
    <lineage>
        <taxon>Bacteria</taxon>
        <taxon>Bacillati</taxon>
        <taxon>Actinomycetota</taxon>
        <taxon>Actinomycetes</taxon>
        <taxon>Pseudonocardiales</taxon>
        <taxon>Pseudonocardiaceae</taxon>
        <taxon>Saccharopolyspora</taxon>
    </lineage>
</organism>
<keyword evidence="4" id="KW-1185">Reference proteome</keyword>
<gene>
    <name evidence="3" type="ORF">GU90_13350</name>
</gene>
<evidence type="ECO:0000313" key="4">
    <source>
        <dbReference type="Proteomes" id="UP000031419"/>
    </source>
</evidence>
<proteinExistence type="predicted"/>
<keyword evidence="1" id="KW-0472">Membrane</keyword>
<name>A0A073AVW4_9PSEU</name>
<evidence type="ECO:0000313" key="3">
    <source>
        <dbReference type="EMBL" id="KEI43948.1"/>
    </source>
</evidence>
<comment type="caution">
    <text evidence="3">The sequence shown here is derived from an EMBL/GenBank/DDBJ whole genome shotgun (WGS) entry which is preliminary data.</text>
</comment>
<dbReference type="Pfam" id="PF09990">
    <property type="entry name" value="DUF2231"/>
    <property type="match status" value="1"/>
</dbReference>
<dbReference type="EMBL" id="JNVU01000031">
    <property type="protein sequence ID" value="KEI43948.1"/>
    <property type="molecule type" value="Genomic_DNA"/>
</dbReference>
<dbReference type="RefSeq" id="WP_029720235.1">
    <property type="nucleotide sequence ID" value="NZ_JAJUIW010000034.1"/>
</dbReference>